<gene>
    <name evidence="1" type="ORF">CDL10_09410</name>
</gene>
<keyword evidence="2" id="KW-1185">Reference proteome</keyword>
<dbReference type="RefSeq" id="WP_100678294.1">
    <property type="nucleotide sequence ID" value="NZ_NIPO01000001.1"/>
</dbReference>
<protein>
    <submittedName>
        <fullName evidence="1">Uncharacterized protein</fullName>
    </submittedName>
</protein>
<sequence length="197" mass="22750">MKKIVVLLTIFAVFYSCKNEQTEKIEEPILSEEAITNFASNINFFDTIRTDTIPLFETNKIADLNQNIQILEQFDNEVKGLIDGYKFIKEENAPEVNLVTYKLNHINTKMFITDLVFWNAQTKTPIEVIPYPAKPEFPFMKCPEGWSGGQEYDASELVTQVKDILSKELEKECLEIRFVNNLSQTKLCYKTCQTGLK</sequence>
<dbReference type="OrthoDB" id="1143948at2"/>
<proteinExistence type="predicted"/>
<name>A0A2M9R7A0_9FLAO</name>
<dbReference type="AlphaFoldDB" id="A0A2M9R7A0"/>
<dbReference type="Proteomes" id="UP000231960">
    <property type="component" value="Unassembled WGS sequence"/>
</dbReference>
<evidence type="ECO:0000313" key="1">
    <source>
        <dbReference type="EMBL" id="PJR04737.1"/>
    </source>
</evidence>
<accession>A0A2M9R7A0</accession>
<evidence type="ECO:0000313" key="2">
    <source>
        <dbReference type="Proteomes" id="UP000231960"/>
    </source>
</evidence>
<reference evidence="1 2" key="1">
    <citation type="submission" date="2017-06" db="EMBL/GenBank/DDBJ databases">
        <title>Description of Avrilella dinanensis gen. nov. sp. nov.</title>
        <authorList>
            <person name="Leyer C."/>
            <person name="Sassi M."/>
            <person name="Minet J."/>
            <person name="Kayal S."/>
            <person name="Cattoir V."/>
        </authorList>
    </citation>
    <scope>NUCLEOTIDE SEQUENCE [LARGE SCALE GENOMIC DNA]</scope>
    <source>
        <strain evidence="1 2">UR159</strain>
    </source>
</reference>
<comment type="caution">
    <text evidence="1">The sequence shown here is derived from an EMBL/GenBank/DDBJ whole genome shotgun (WGS) entry which is preliminary data.</text>
</comment>
<dbReference type="PROSITE" id="PS51257">
    <property type="entry name" value="PROKAR_LIPOPROTEIN"/>
    <property type="match status" value="1"/>
</dbReference>
<dbReference type="EMBL" id="NIPO01000001">
    <property type="protein sequence ID" value="PJR04737.1"/>
    <property type="molecule type" value="Genomic_DNA"/>
</dbReference>
<organism evidence="1 2">
    <name type="scientific">Avrilella dinanensis</name>
    <dbReference type="NCBI Taxonomy" id="2008672"/>
    <lineage>
        <taxon>Bacteria</taxon>
        <taxon>Pseudomonadati</taxon>
        <taxon>Bacteroidota</taxon>
        <taxon>Flavobacteriia</taxon>
        <taxon>Flavobacteriales</taxon>
        <taxon>Flavobacteriaceae</taxon>
        <taxon>Avrilella</taxon>
    </lineage>
</organism>